<accession>A0A1N6MUB8</accession>
<evidence type="ECO:0000313" key="5">
    <source>
        <dbReference type="EMBL" id="SIP72463.1"/>
    </source>
</evidence>
<dbReference type="PANTHER" id="PTHR41517:SF1">
    <property type="entry name" value="CUPIN"/>
    <property type="match status" value="1"/>
</dbReference>
<dbReference type="SUPFAM" id="SSF51182">
    <property type="entry name" value="RmlC-like cupins"/>
    <property type="match status" value="1"/>
</dbReference>
<evidence type="ECO:0000313" key="6">
    <source>
        <dbReference type="Proteomes" id="UP000196435"/>
    </source>
</evidence>
<dbReference type="InterPro" id="IPR014710">
    <property type="entry name" value="RmlC-like_jellyroll"/>
</dbReference>
<dbReference type="EMBL" id="FTLG01000057">
    <property type="protein sequence ID" value="SIP72463.1"/>
    <property type="molecule type" value="Genomic_DNA"/>
</dbReference>
<evidence type="ECO:0000313" key="4">
    <source>
        <dbReference type="EMBL" id="PHM30230.1"/>
    </source>
</evidence>
<reference evidence="4 7" key="3">
    <citation type="journal article" date="2017" name="Nat. Microbiol.">
        <title>Natural product diversity associated with the nematode symbionts Photorhabdus and Xenorhabdus.</title>
        <authorList>
            <person name="Tobias N.J."/>
            <person name="Wolff H."/>
            <person name="Djahanschiri B."/>
            <person name="Grundmann F."/>
            <person name="Kronenwerth M."/>
            <person name="Shi Y.M."/>
            <person name="Simonyi S."/>
            <person name="Grun P."/>
            <person name="Shapiro-Ilan D."/>
            <person name="Pidot S.J."/>
            <person name="Stinear T.P."/>
            <person name="Ebersberger I."/>
            <person name="Bode H.B."/>
        </authorList>
    </citation>
    <scope>NUCLEOTIDE SEQUENCE [LARGE SCALE GENOMIC DNA]</scope>
    <source>
        <strain evidence="4 7">DSM 16336</strain>
    </source>
</reference>
<dbReference type="CDD" id="cd06992">
    <property type="entry name" value="cupin_GDO-like_C"/>
    <property type="match status" value="1"/>
</dbReference>
<evidence type="ECO:0000259" key="3">
    <source>
        <dbReference type="Pfam" id="PF07883"/>
    </source>
</evidence>
<sequence length="387" mass="43463">MSQQENVQDYELHGQGSHDRYREDILGRANVADSPELLAYYKELAKYNTGALWTIANKIEPWQPKSTSVPVLWRYRDLRKHVLKSAELVTPEKAGRRVVYLENPGKSGEGPAVGLLYSGLQIMQPGEAASAHAHSSSALRFIMEGRGAYTIVDGQKMLLEANDFVLTPNGTWHEHGVEPDGTPCIWQDGLDMPLVNMLEAGFYKVHPDLHQAVTEPVDSSVALWGAPALRPQNIGWDKPYSPLFRYQWKPTYEALKHYASISAGSPFDDILMHYTNPLTGGHVMPTMGASMQLLRPGFVGKAHRHTGSFIYQVAKGTGYSVIDGQRFDWQERDIFCVPSWKFHEHVNTSQTEDACLFCFSDLPVMLALQLYYEEALTENNGHQRVGE</sequence>
<dbReference type="OrthoDB" id="285029at2"/>
<dbReference type="EMBL" id="NIBU01000062">
    <property type="protein sequence ID" value="PHM30230.1"/>
    <property type="molecule type" value="Genomic_DNA"/>
</dbReference>
<dbReference type="InterPro" id="IPR013096">
    <property type="entry name" value="Cupin_2"/>
</dbReference>
<feature type="domain" description="Cupin type-2" evidence="3">
    <location>
        <begin position="120"/>
        <end position="186"/>
    </location>
</feature>
<dbReference type="CDD" id="cd02216">
    <property type="entry name" value="cupin_GDO-like_N"/>
    <property type="match status" value="1"/>
</dbReference>
<keyword evidence="7" id="KW-1185">Reference proteome</keyword>
<dbReference type="GO" id="GO:0051213">
    <property type="term" value="F:dioxygenase activity"/>
    <property type="evidence" value="ECO:0007669"/>
    <property type="project" value="UniProtKB-KW"/>
</dbReference>
<evidence type="ECO:0000256" key="2">
    <source>
        <dbReference type="ARBA" id="ARBA00023002"/>
    </source>
</evidence>
<dbReference type="InterPro" id="IPR011051">
    <property type="entry name" value="RmlC_Cupin_sf"/>
</dbReference>
<gene>
    <name evidence="4" type="ORF">Xinn_03416</name>
    <name evidence="5" type="ORF">XIS1_150011</name>
</gene>
<dbReference type="AlphaFoldDB" id="A0A1N6MUB8"/>
<name>A0A1N6MUB8_9GAMM</name>
<dbReference type="FunFam" id="2.60.120.10:FF:000274">
    <property type="entry name" value="Gentisate 1,2-dioxygenase"/>
    <property type="match status" value="1"/>
</dbReference>
<protein>
    <submittedName>
        <fullName evidence="4">NADPH dehydrogenase</fullName>
    </submittedName>
</protein>
<keyword evidence="1" id="KW-0223">Dioxygenase</keyword>
<organism evidence="5 6">
    <name type="scientific">Xenorhabdus innexi</name>
    <dbReference type="NCBI Taxonomy" id="290109"/>
    <lineage>
        <taxon>Bacteria</taxon>
        <taxon>Pseudomonadati</taxon>
        <taxon>Pseudomonadota</taxon>
        <taxon>Gammaproteobacteria</taxon>
        <taxon>Enterobacterales</taxon>
        <taxon>Morganellaceae</taxon>
        <taxon>Xenorhabdus</taxon>
    </lineage>
</organism>
<reference evidence="5" key="1">
    <citation type="submission" date="2016-12" db="EMBL/GenBank/DDBJ databases">
        <authorList>
            <person name="Song W.-J."/>
            <person name="Kurnit D.M."/>
        </authorList>
    </citation>
    <scope>NUCLEOTIDE SEQUENCE [LARGE SCALE GENOMIC DNA]</scope>
    <source>
        <strain evidence="5">HGB1681</strain>
    </source>
</reference>
<dbReference type="Proteomes" id="UP000196435">
    <property type="component" value="Unassembled WGS sequence"/>
</dbReference>
<dbReference type="InterPro" id="IPR047183">
    <property type="entry name" value="GDO-like"/>
</dbReference>
<proteinExistence type="predicted"/>
<evidence type="ECO:0000313" key="7">
    <source>
        <dbReference type="Proteomes" id="UP000224871"/>
    </source>
</evidence>
<dbReference type="RefSeq" id="WP_086952960.1">
    <property type="nucleotide sequence ID" value="NZ_CAWNQC010000262.1"/>
</dbReference>
<dbReference type="Proteomes" id="UP000224871">
    <property type="component" value="Unassembled WGS sequence"/>
</dbReference>
<dbReference type="Gene3D" id="2.60.120.10">
    <property type="entry name" value="Jelly Rolls"/>
    <property type="match status" value="1"/>
</dbReference>
<dbReference type="Pfam" id="PF07883">
    <property type="entry name" value="Cupin_2"/>
    <property type="match status" value="2"/>
</dbReference>
<evidence type="ECO:0000256" key="1">
    <source>
        <dbReference type="ARBA" id="ARBA00022964"/>
    </source>
</evidence>
<dbReference type="PANTHER" id="PTHR41517">
    <property type="entry name" value="1,2-DIOXYGENASE PROTEIN-RELATED"/>
    <property type="match status" value="1"/>
</dbReference>
<feature type="domain" description="Cupin type-2" evidence="3">
    <location>
        <begin position="292"/>
        <end position="358"/>
    </location>
</feature>
<reference evidence="6" key="2">
    <citation type="submission" date="2016-12" db="EMBL/GenBank/DDBJ databases">
        <authorList>
            <person name="Gaudriault S."/>
        </authorList>
    </citation>
    <scope>NUCLEOTIDE SEQUENCE [LARGE SCALE GENOMIC DNA]</scope>
    <source>
        <strain evidence="6">HGB1681 (deposited as PTA-6826 in the American Type Culture Collection)</strain>
    </source>
</reference>
<keyword evidence="2" id="KW-0560">Oxidoreductase</keyword>